<feature type="signal peptide" evidence="2">
    <location>
        <begin position="1"/>
        <end position="27"/>
    </location>
</feature>
<keyword evidence="4" id="KW-1185">Reference proteome</keyword>
<evidence type="ECO:0000256" key="2">
    <source>
        <dbReference type="SAM" id="SignalP"/>
    </source>
</evidence>
<name>A0A7I7SWR8_9MYCO</name>
<accession>A0A7I7SWR8</accession>
<keyword evidence="1" id="KW-0472">Membrane</keyword>
<evidence type="ECO:0000256" key="1">
    <source>
        <dbReference type="SAM" id="Phobius"/>
    </source>
</evidence>
<gene>
    <name evidence="3" type="ORF">MSAR_38970</name>
</gene>
<organism evidence="3 4">
    <name type="scientific">Mycolicibacterium sarraceniae</name>
    <dbReference type="NCBI Taxonomy" id="1534348"/>
    <lineage>
        <taxon>Bacteria</taxon>
        <taxon>Bacillati</taxon>
        <taxon>Actinomycetota</taxon>
        <taxon>Actinomycetes</taxon>
        <taxon>Mycobacteriales</taxon>
        <taxon>Mycobacteriaceae</taxon>
        <taxon>Mycolicibacterium</taxon>
    </lineage>
</organism>
<proteinExistence type="predicted"/>
<keyword evidence="2" id="KW-0732">Signal</keyword>
<evidence type="ECO:0000313" key="4">
    <source>
        <dbReference type="Proteomes" id="UP000466445"/>
    </source>
</evidence>
<feature type="chain" id="PRO_5039149470" evidence="2">
    <location>
        <begin position="28"/>
        <end position="72"/>
    </location>
</feature>
<feature type="transmembrane region" description="Helical" evidence="1">
    <location>
        <begin position="39"/>
        <end position="57"/>
    </location>
</feature>
<protein>
    <submittedName>
        <fullName evidence="3">Uncharacterized protein</fullName>
    </submittedName>
</protein>
<sequence length="72" mass="7578">MALTMRVVATTLTAVTLWICGSPVAAAAADSTGSDTPTSILYAGIAGLAVGGVIAFWQSRKRRRNDDREHDD</sequence>
<dbReference type="Proteomes" id="UP000466445">
    <property type="component" value="Chromosome"/>
</dbReference>
<keyword evidence="1" id="KW-0812">Transmembrane</keyword>
<dbReference type="AlphaFoldDB" id="A0A7I7SWR8"/>
<dbReference type="RefSeq" id="WP_179965019.1">
    <property type="nucleotide sequence ID" value="NZ_AP022595.1"/>
</dbReference>
<reference evidence="3 4" key="1">
    <citation type="journal article" date="2019" name="Emerg. Microbes Infect.">
        <title>Comprehensive subspecies identification of 175 nontuberculous mycobacteria species based on 7547 genomic profiles.</title>
        <authorList>
            <person name="Matsumoto Y."/>
            <person name="Kinjo T."/>
            <person name="Motooka D."/>
            <person name="Nabeya D."/>
            <person name="Jung N."/>
            <person name="Uechi K."/>
            <person name="Horii T."/>
            <person name="Iida T."/>
            <person name="Fujita J."/>
            <person name="Nakamura S."/>
        </authorList>
    </citation>
    <scope>NUCLEOTIDE SEQUENCE [LARGE SCALE GENOMIC DNA]</scope>
    <source>
        <strain evidence="3 4">JCM 30395</strain>
    </source>
</reference>
<dbReference type="EMBL" id="AP022595">
    <property type="protein sequence ID" value="BBY60761.1"/>
    <property type="molecule type" value="Genomic_DNA"/>
</dbReference>
<keyword evidence="1" id="KW-1133">Transmembrane helix</keyword>
<dbReference type="KEGG" id="msar:MSAR_38970"/>
<evidence type="ECO:0000313" key="3">
    <source>
        <dbReference type="EMBL" id="BBY60761.1"/>
    </source>
</evidence>